<feature type="region of interest" description="Disordered" evidence="1">
    <location>
        <begin position="1"/>
        <end position="24"/>
    </location>
</feature>
<accession>A0A0K0ECR8</accession>
<organism evidence="4">
    <name type="scientific">Strongyloides stercoralis</name>
    <name type="common">Threadworm</name>
    <dbReference type="NCBI Taxonomy" id="6248"/>
    <lineage>
        <taxon>Eukaryota</taxon>
        <taxon>Metazoa</taxon>
        <taxon>Ecdysozoa</taxon>
        <taxon>Nematoda</taxon>
        <taxon>Chromadorea</taxon>
        <taxon>Rhabditida</taxon>
        <taxon>Tylenchina</taxon>
        <taxon>Panagrolaimomorpha</taxon>
        <taxon>Strongyloidoidea</taxon>
        <taxon>Strongyloididae</taxon>
        <taxon>Strongyloides</taxon>
    </lineage>
</organism>
<protein>
    <submittedName>
        <fullName evidence="4 5">MSP domain-containing protein</fullName>
    </submittedName>
</protein>
<dbReference type="InterPro" id="IPR008962">
    <property type="entry name" value="PapD-like_sf"/>
</dbReference>
<dbReference type="PANTHER" id="PTHR22947:SF7">
    <property type="entry name" value="MSP DOMAIN-CONTAINING PROTEIN-RELATED"/>
    <property type="match status" value="1"/>
</dbReference>
<dbReference type="InterPro" id="IPR013783">
    <property type="entry name" value="Ig-like_fold"/>
</dbReference>
<dbReference type="AlphaFoldDB" id="A0A0K0ECR8"/>
<reference evidence="4" key="1">
    <citation type="submission" date="2015-08" db="UniProtKB">
        <authorList>
            <consortium name="WormBaseParasite"/>
        </authorList>
    </citation>
    <scope>IDENTIFICATION</scope>
</reference>
<dbReference type="Proteomes" id="UP000035681">
    <property type="component" value="Unplaced"/>
</dbReference>
<sequence>MAALTSDPAAAELPATGGKSMHKLTNGGASRIAFKIKSSNNNELRLKPVFGFIEPGATADVEITRLAGAPKDDKIVIHYNEVQPDCAKPEDAFAGGAAGQGNLTIPVSAK</sequence>
<dbReference type="PANTHER" id="PTHR22947">
    <property type="entry name" value="MAJOR SPERM PROTEIN"/>
    <property type="match status" value="1"/>
</dbReference>
<dbReference type="WBParaSite" id="TCONS_00006783.p1">
    <property type="protein sequence ID" value="TCONS_00006783.p1"/>
    <property type="gene ID" value="XLOC_004894"/>
</dbReference>
<feature type="domain" description="MSP" evidence="2">
    <location>
        <begin position="3"/>
        <end position="110"/>
    </location>
</feature>
<keyword evidence="3" id="KW-1185">Reference proteome</keyword>
<dbReference type="InterPro" id="IPR051774">
    <property type="entry name" value="Sperm-specific_class_P"/>
</dbReference>
<dbReference type="STRING" id="6248.A0A0K0ECR8"/>
<proteinExistence type="predicted"/>
<evidence type="ECO:0000259" key="2">
    <source>
        <dbReference type="PROSITE" id="PS50202"/>
    </source>
</evidence>
<dbReference type="WBParaSite" id="SSTP_0000728300.1">
    <property type="protein sequence ID" value="SSTP_0000728300.1"/>
    <property type="gene ID" value="SSTP_0000728300"/>
</dbReference>
<dbReference type="PROSITE" id="PS50202">
    <property type="entry name" value="MSP"/>
    <property type="match status" value="1"/>
</dbReference>
<dbReference type="SUPFAM" id="SSF49354">
    <property type="entry name" value="PapD-like"/>
    <property type="match status" value="1"/>
</dbReference>
<evidence type="ECO:0000313" key="4">
    <source>
        <dbReference type="WBParaSite" id="SSTP_0000728300.1"/>
    </source>
</evidence>
<dbReference type="Gene3D" id="2.60.40.10">
    <property type="entry name" value="Immunoglobulins"/>
    <property type="match status" value="1"/>
</dbReference>
<evidence type="ECO:0000313" key="5">
    <source>
        <dbReference type="WBParaSite" id="TCONS_00006783.p1"/>
    </source>
</evidence>
<name>A0A0K0ECR8_STRER</name>
<dbReference type="InterPro" id="IPR000535">
    <property type="entry name" value="MSP_dom"/>
</dbReference>
<evidence type="ECO:0000256" key="1">
    <source>
        <dbReference type="SAM" id="MobiDB-lite"/>
    </source>
</evidence>
<evidence type="ECO:0000313" key="3">
    <source>
        <dbReference type="Proteomes" id="UP000035681"/>
    </source>
</evidence>
<dbReference type="Pfam" id="PF00635">
    <property type="entry name" value="Motile_Sperm"/>
    <property type="match status" value="1"/>
</dbReference>